<name>A0ABD3X425_SINWO</name>
<dbReference type="Proteomes" id="UP001634394">
    <property type="component" value="Unassembled WGS sequence"/>
</dbReference>
<keyword evidence="4" id="KW-1185">Reference proteome</keyword>
<reference evidence="3 4" key="1">
    <citation type="submission" date="2024-11" db="EMBL/GenBank/DDBJ databases">
        <title>Chromosome-level genome assembly of the freshwater bivalve Anodonta woodiana.</title>
        <authorList>
            <person name="Chen X."/>
        </authorList>
    </citation>
    <scope>NUCLEOTIDE SEQUENCE [LARGE SCALE GENOMIC DNA]</scope>
    <source>
        <strain evidence="3">MN2024</strain>
        <tissue evidence="3">Gills</tissue>
    </source>
</reference>
<feature type="compositionally biased region" description="Polar residues" evidence="1">
    <location>
        <begin position="414"/>
        <end position="423"/>
    </location>
</feature>
<keyword evidence="2" id="KW-0472">Membrane</keyword>
<feature type="compositionally biased region" description="Basic and acidic residues" evidence="1">
    <location>
        <begin position="277"/>
        <end position="301"/>
    </location>
</feature>
<feature type="compositionally biased region" description="Basic residues" evidence="1">
    <location>
        <begin position="177"/>
        <end position="192"/>
    </location>
</feature>
<feature type="compositionally biased region" description="Low complexity" evidence="1">
    <location>
        <begin position="396"/>
        <end position="407"/>
    </location>
</feature>
<feature type="region of interest" description="Disordered" evidence="1">
    <location>
        <begin position="176"/>
        <end position="206"/>
    </location>
</feature>
<proteinExistence type="predicted"/>
<feature type="region of interest" description="Disordered" evidence="1">
    <location>
        <begin position="248"/>
        <end position="426"/>
    </location>
</feature>
<sequence>SFVNNFAVSPIVSSEKPSIWESHVTIVGIVLCGLIIVTAGAFVLYSKTVKKHRDVKYSMAAQEESPAHVCKSTSMPSSPSHESAHGIEIEHDMEIPLTRGATGSDKRKAITPSSTKSRGSTTSGNGVKILKSKADIENKGCPRTPQKEYTQLSLVEETPASHDGLSLFRSSPLLKNKIPRSPKIHPSPRTKRTLLSSAVKSPLDSKQDMLTCKRLESGTGEHDRVVMGADKTPTNEYPVCQVESELITPTNDSLVEQTAKKSKKDKRTKNKDNVQSLEKEHKSDIQLKEMEKLDVEIRKEGSGTSDDSTNAIPNSEISGEERTTSFIENSAKSRRPLSLTESYSKMSLASSAGKSSSDASRANDIMIASITSKDDRQNALPKPDGQSPKSPRQEQSKNSSPKSIRSASSKHSKTLSPSRSIHTPSDVIELEYDDYIDDDPLSYFDPDELQRLNWRGVEKVGKTPQCED</sequence>
<keyword evidence="2" id="KW-1133">Transmembrane helix</keyword>
<accession>A0ABD3X425</accession>
<evidence type="ECO:0000256" key="2">
    <source>
        <dbReference type="SAM" id="Phobius"/>
    </source>
</evidence>
<dbReference type="EMBL" id="JBJQND010000004">
    <property type="protein sequence ID" value="KAL3880782.1"/>
    <property type="molecule type" value="Genomic_DNA"/>
</dbReference>
<keyword evidence="2" id="KW-0812">Transmembrane</keyword>
<feature type="non-terminal residue" evidence="3">
    <location>
        <position position="1"/>
    </location>
</feature>
<evidence type="ECO:0000313" key="3">
    <source>
        <dbReference type="EMBL" id="KAL3880782.1"/>
    </source>
</evidence>
<gene>
    <name evidence="3" type="ORF">ACJMK2_032993</name>
</gene>
<feature type="transmembrane region" description="Helical" evidence="2">
    <location>
        <begin position="24"/>
        <end position="45"/>
    </location>
</feature>
<feature type="compositionally biased region" description="Low complexity" evidence="1">
    <location>
        <begin position="113"/>
        <end position="126"/>
    </location>
</feature>
<dbReference type="AlphaFoldDB" id="A0ABD3X425"/>
<feature type="region of interest" description="Disordered" evidence="1">
    <location>
        <begin position="98"/>
        <end position="126"/>
    </location>
</feature>
<organism evidence="3 4">
    <name type="scientific">Sinanodonta woodiana</name>
    <name type="common">Chinese pond mussel</name>
    <name type="synonym">Anodonta woodiana</name>
    <dbReference type="NCBI Taxonomy" id="1069815"/>
    <lineage>
        <taxon>Eukaryota</taxon>
        <taxon>Metazoa</taxon>
        <taxon>Spiralia</taxon>
        <taxon>Lophotrochozoa</taxon>
        <taxon>Mollusca</taxon>
        <taxon>Bivalvia</taxon>
        <taxon>Autobranchia</taxon>
        <taxon>Heteroconchia</taxon>
        <taxon>Palaeoheterodonta</taxon>
        <taxon>Unionida</taxon>
        <taxon>Unionoidea</taxon>
        <taxon>Unionidae</taxon>
        <taxon>Unioninae</taxon>
        <taxon>Sinanodonta</taxon>
    </lineage>
</organism>
<evidence type="ECO:0000256" key="1">
    <source>
        <dbReference type="SAM" id="MobiDB-lite"/>
    </source>
</evidence>
<feature type="compositionally biased region" description="Basic residues" evidence="1">
    <location>
        <begin position="260"/>
        <end position="269"/>
    </location>
</feature>
<feature type="compositionally biased region" description="Low complexity" evidence="1">
    <location>
        <begin position="344"/>
        <end position="362"/>
    </location>
</feature>
<evidence type="ECO:0000313" key="4">
    <source>
        <dbReference type="Proteomes" id="UP001634394"/>
    </source>
</evidence>
<protein>
    <submittedName>
        <fullName evidence="3">Uncharacterized protein</fullName>
    </submittedName>
</protein>
<comment type="caution">
    <text evidence="3">The sequence shown here is derived from an EMBL/GenBank/DDBJ whole genome shotgun (WGS) entry which is preliminary data.</text>
</comment>
<feature type="compositionally biased region" description="Polar residues" evidence="1">
    <location>
        <begin position="302"/>
        <end position="317"/>
    </location>
</feature>